<dbReference type="HOGENOM" id="CLU_1741300_0_0_1"/>
<reference evidence="1 2" key="1">
    <citation type="journal article" date="2011" name="PLoS Pathog.">
        <title>Endophytic Life Strategies Decoded by Genome and Transcriptome Analyses of the Mutualistic Root Symbiont Piriformospora indica.</title>
        <authorList>
            <person name="Zuccaro A."/>
            <person name="Lahrmann U."/>
            <person name="Guldener U."/>
            <person name="Langen G."/>
            <person name="Pfiffi S."/>
            <person name="Biedenkopf D."/>
            <person name="Wong P."/>
            <person name="Samans B."/>
            <person name="Grimm C."/>
            <person name="Basiewicz M."/>
            <person name="Murat C."/>
            <person name="Martin F."/>
            <person name="Kogel K.H."/>
        </authorList>
    </citation>
    <scope>NUCLEOTIDE SEQUENCE [LARGE SCALE GENOMIC DNA]</scope>
    <source>
        <strain evidence="1 2">DSM 11827</strain>
    </source>
</reference>
<sequence>MSDQRELEIPQAKACHKCQKVFSTVSSLRRHLLKKVPCQYLAETQKYEDKRRKSNSRYYKKNRLQLVARRPKGQRLGSHTHYERVGTPGGLSTTFIAQGAETHPANTTDLPCLTISKLEKLYGLTPLEDYDMKSALELEALIHKELDEEF</sequence>
<evidence type="ECO:0000313" key="1">
    <source>
        <dbReference type="EMBL" id="CCA75619.1"/>
    </source>
</evidence>
<keyword evidence="2" id="KW-1185">Reference proteome</keyword>
<proteinExistence type="predicted"/>
<dbReference type="InParanoid" id="G4TWC6"/>
<evidence type="ECO:0000313" key="2">
    <source>
        <dbReference type="Proteomes" id="UP000007148"/>
    </source>
</evidence>
<dbReference type="Proteomes" id="UP000007148">
    <property type="component" value="Unassembled WGS sequence"/>
</dbReference>
<accession>G4TWC6</accession>
<organism evidence="1 2">
    <name type="scientific">Serendipita indica (strain DSM 11827)</name>
    <name type="common">Root endophyte fungus</name>
    <name type="synonym">Piriformospora indica</name>
    <dbReference type="NCBI Taxonomy" id="1109443"/>
    <lineage>
        <taxon>Eukaryota</taxon>
        <taxon>Fungi</taxon>
        <taxon>Dikarya</taxon>
        <taxon>Basidiomycota</taxon>
        <taxon>Agaricomycotina</taxon>
        <taxon>Agaricomycetes</taxon>
        <taxon>Sebacinales</taxon>
        <taxon>Serendipitaceae</taxon>
        <taxon>Serendipita</taxon>
    </lineage>
</organism>
<gene>
    <name evidence="1" type="ORF">PIIN_09610</name>
</gene>
<comment type="caution">
    <text evidence="1">The sequence shown here is derived from an EMBL/GenBank/DDBJ whole genome shotgun (WGS) entry which is preliminary data.</text>
</comment>
<dbReference type="AlphaFoldDB" id="G4TWC6"/>
<dbReference type="EMBL" id="CAFZ01000484">
    <property type="protein sequence ID" value="CCA75619.1"/>
    <property type="molecule type" value="Genomic_DNA"/>
</dbReference>
<protein>
    <submittedName>
        <fullName evidence="1">Uncharacterized protein</fullName>
    </submittedName>
</protein>
<name>G4TWC6_SERID</name>